<proteinExistence type="predicted"/>
<name>A0A553N4H4_9TELE</name>
<feature type="region of interest" description="Disordered" evidence="2">
    <location>
        <begin position="1"/>
        <end position="35"/>
    </location>
</feature>
<dbReference type="InterPro" id="IPR000340">
    <property type="entry name" value="Dual-sp_phosphatase_cat-dom"/>
</dbReference>
<keyword evidence="5" id="KW-1185">Reference proteome</keyword>
<organism evidence="4 5">
    <name type="scientific">Danionella cerebrum</name>
    <dbReference type="NCBI Taxonomy" id="2873325"/>
    <lineage>
        <taxon>Eukaryota</taxon>
        <taxon>Metazoa</taxon>
        <taxon>Chordata</taxon>
        <taxon>Craniata</taxon>
        <taxon>Vertebrata</taxon>
        <taxon>Euteleostomi</taxon>
        <taxon>Actinopterygii</taxon>
        <taxon>Neopterygii</taxon>
        <taxon>Teleostei</taxon>
        <taxon>Ostariophysi</taxon>
        <taxon>Cypriniformes</taxon>
        <taxon>Danionidae</taxon>
        <taxon>Danioninae</taxon>
        <taxon>Danionella</taxon>
    </lineage>
</organism>
<feature type="domain" description="Tyrosine-protein phosphatase" evidence="3">
    <location>
        <begin position="116"/>
        <end position="269"/>
    </location>
</feature>
<dbReference type="Proteomes" id="UP000316079">
    <property type="component" value="Unassembled WGS sequence"/>
</dbReference>
<dbReference type="InterPro" id="IPR020422">
    <property type="entry name" value="TYR_PHOSPHATASE_DUAL_dom"/>
</dbReference>
<protein>
    <recommendedName>
        <fullName evidence="3">Tyrosine-protein phosphatase domain-containing protein</fullName>
    </recommendedName>
</protein>
<dbReference type="PROSITE" id="PS50054">
    <property type="entry name" value="TYR_PHOSPHATASE_DUAL"/>
    <property type="match status" value="1"/>
</dbReference>
<feature type="active site" description="Phosphocysteine intermediate" evidence="1">
    <location>
        <position position="214"/>
    </location>
</feature>
<dbReference type="PANTHER" id="PTHR45682:SF3">
    <property type="entry name" value="DUAL SPECIFICITY PROTEIN PHOSPHATASE"/>
    <property type="match status" value="1"/>
</dbReference>
<dbReference type="GO" id="GO:0005737">
    <property type="term" value="C:cytoplasm"/>
    <property type="evidence" value="ECO:0007669"/>
    <property type="project" value="TreeGrafter"/>
</dbReference>
<dbReference type="SUPFAM" id="SSF52799">
    <property type="entry name" value="(Phosphotyrosine protein) phosphatases II"/>
    <property type="match status" value="1"/>
</dbReference>
<dbReference type="Gene3D" id="3.90.190.10">
    <property type="entry name" value="Protein tyrosine phosphatase superfamily"/>
    <property type="match status" value="1"/>
</dbReference>
<dbReference type="GO" id="GO:0033549">
    <property type="term" value="F:MAP kinase phosphatase activity"/>
    <property type="evidence" value="ECO:0007669"/>
    <property type="project" value="TreeGrafter"/>
</dbReference>
<evidence type="ECO:0000313" key="4">
    <source>
        <dbReference type="EMBL" id="TRY60336.1"/>
    </source>
</evidence>
<sequence>MASKDESPGCSSESEDSGMSSTPVTNEKIKTEKTKAKKTPLLVKFFQRKWTNVKRGVFEKAGLSTQSEEGPSSIPGANCAETQNQLKTELSMLEEHAPPSLMQLLDVLAECKLSWTPVTEVWLRVFIGNGETALDQATLEKMGITHVLNATPAEDAPGRNIPSREAYYQSLNISYYHVAAVDEAWFDISEFFHPAAGFIQTALQNPEHKVLINCAHGVSCSASLSLAYLMIHLDLLLENAIDRVTRVRRIEPNIGFLKQLALLNANLIEQRKLKLENLIKGH</sequence>
<evidence type="ECO:0000259" key="3">
    <source>
        <dbReference type="PROSITE" id="PS50054"/>
    </source>
</evidence>
<dbReference type="InterPro" id="IPR020405">
    <property type="entry name" value="Atypical_DUSP_subfamA"/>
</dbReference>
<dbReference type="InterPro" id="IPR029021">
    <property type="entry name" value="Prot-tyrosine_phosphatase-like"/>
</dbReference>
<dbReference type="STRING" id="623744.A0A553N4H4"/>
<comment type="caution">
    <text evidence="4">The sequence shown here is derived from an EMBL/GenBank/DDBJ whole genome shotgun (WGS) entry which is preliminary data.</text>
</comment>
<evidence type="ECO:0000256" key="2">
    <source>
        <dbReference type="SAM" id="MobiDB-lite"/>
    </source>
</evidence>
<dbReference type="PANTHER" id="PTHR45682">
    <property type="entry name" value="AGAP008228-PA"/>
    <property type="match status" value="1"/>
</dbReference>
<evidence type="ECO:0000313" key="5">
    <source>
        <dbReference type="Proteomes" id="UP000316079"/>
    </source>
</evidence>
<dbReference type="OrthoDB" id="253091at2759"/>
<evidence type="ECO:0000256" key="1">
    <source>
        <dbReference type="PIRSR" id="PIRSR620405-1"/>
    </source>
</evidence>
<dbReference type="AlphaFoldDB" id="A0A553N4H4"/>
<dbReference type="PRINTS" id="PR01908">
    <property type="entry name" value="ADSPHPHTASE"/>
</dbReference>
<dbReference type="GO" id="GO:0008138">
    <property type="term" value="F:protein tyrosine/serine/threonine phosphatase activity"/>
    <property type="evidence" value="ECO:0007669"/>
    <property type="project" value="InterPro"/>
</dbReference>
<reference evidence="4 5" key="1">
    <citation type="journal article" date="2019" name="Sci. Data">
        <title>Hybrid genome assembly and annotation of Danionella translucida.</title>
        <authorList>
            <person name="Kadobianskyi M."/>
            <person name="Schulze L."/>
            <person name="Schuelke M."/>
            <person name="Judkewitz B."/>
        </authorList>
    </citation>
    <scope>NUCLEOTIDE SEQUENCE [LARGE SCALE GENOMIC DNA]</scope>
    <source>
        <strain evidence="4 5">Bolton</strain>
    </source>
</reference>
<dbReference type="Pfam" id="PF00782">
    <property type="entry name" value="DSPc"/>
    <property type="match status" value="1"/>
</dbReference>
<gene>
    <name evidence="4" type="ORF">DNTS_013670</name>
</gene>
<dbReference type="EMBL" id="SRMA01027058">
    <property type="protein sequence ID" value="TRY60336.1"/>
    <property type="molecule type" value="Genomic_DNA"/>
</dbReference>
<dbReference type="PRINTS" id="PR01909">
    <property type="entry name" value="ADSPHPHTASEA"/>
</dbReference>
<accession>A0A553N4H4</accession>
<dbReference type="SMART" id="SM00195">
    <property type="entry name" value="DSPc"/>
    <property type="match status" value="1"/>
</dbReference>
<dbReference type="GO" id="GO:0043409">
    <property type="term" value="P:negative regulation of MAPK cascade"/>
    <property type="evidence" value="ECO:0007669"/>
    <property type="project" value="TreeGrafter"/>
</dbReference>